<dbReference type="InterPro" id="IPR011009">
    <property type="entry name" value="Kinase-like_dom_sf"/>
</dbReference>
<evidence type="ECO:0000256" key="13">
    <source>
        <dbReference type="RuleBase" id="RU000304"/>
    </source>
</evidence>
<dbReference type="GO" id="GO:0004674">
    <property type="term" value="F:protein serine/threonine kinase activity"/>
    <property type="evidence" value="ECO:0007669"/>
    <property type="project" value="UniProtKB-KW"/>
</dbReference>
<keyword evidence="10 14" id="KW-0472">Membrane</keyword>
<evidence type="ECO:0000256" key="14">
    <source>
        <dbReference type="SAM" id="Phobius"/>
    </source>
</evidence>
<evidence type="ECO:0000256" key="9">
    <source>
        <dbReference type="ARBA" id="ARBA00022989"/>
    </source>
</evidence>
<keyword evidence="2 13" id="KW-0723">Serine/threonine-protein kinase</keyword>
<feature type="binding site" evidence="12">
    <location>
        <position position="123"/>
    </location>
    <ligand>
        <name>ATP</name>
        <dbReference type="ChEBI" id="CHEBI:30616"/>
    </ligand>
</feature>
<feature type="transmembrane region" description="Helical" evidence="14">
    <location>
        <begin position="37"/>
        <end position="58"/>
    </location>
</feature>
<dbReference type="InterPro" id="IPR000719">
    <property type="entry name" value="Prot_kinase_dom"/>
</dbReference>
<dbReference type="FunFam" id="3.30.200.20:FF:000178">
    <property type="entry name" value="serine/threonine-protein kinase PBS1-like"/>
    <property type="match status" value="1"/>
</dbReference>
<dbReference type="GO" id="GO:0016020">
    <property type="term" value="C:membrane"/>
    <property type="evidence" value="ECO:0007669"/>
    <property type="project" value="UniProtKB-SubCell"/>
</dbReference>
<evidence type="ECO:0000256" key="12">
    <source>
        <dbReference type="PROSITE-ProRule" id="PRU10141"/>
    </source>
</evidence>
<keyword evidence="3" id="KW-0808">Transferase</keyword>
<accession>A0A396JHT5</accession>
<evidence type="ECO:0000256" key="2">
    <source>
        <dbReference type="ARBA" id="ARBA00022527"/>
    </source>
</evidence>
<dbReference type="SMART" id="SM00220">
    <property type="entry name" value="S_TKc"/>
    <property type="match status" value="1"/>
</dbReference>
<dbReference type="SUPFAM" id="SSF56112">
    <property type="entry name" value="Protein kinase-like (PK-like)"/>
    <property type="match status" value="1"/>
</dbReference>
<evidence type="ECO:0000256" key="11">
    <source>
        <dbReference type="ARBA" id="ARBA00023180"/>
    </source>
</evidence>
<keyword evidence="6 12" id="KW-0547">Nucleotide-binding</keyword>
<organism evidence="16">
    <name type="scientific">Medicago truncatula</name>
    <name type="common">Barrel medic</name>
    <name type="synonym">Medicago tribuloides</name>
    <dbReference type="NCBI Taxonomy" id="3880"/>
    <lineage>
        <taxon>Eukaryota</taxon>
        <taxon>Viridiplantae</taxon>
        <taxon>Streptophyta</taxon>
        <taxon>Embryophyta</taxon>
        <taxon>Tracheophyta</taxon>
        <taxon>Spermatophyta</taxon>
        <taxon>Magnoliopsida</taxon>
        <taxon>eudicotyledons</taxon>
        <taxon>Gunneridae</taxon>
        <taxon>Pentapetalae</taxon>
        <taxon>rosids</taxon>
        <taxon>fabids</taxon>
        <taxon>Fabales</taxon>
        <taxon>Fabaceae</taxon>
        <taxon>Papilionoideae</taxon>
        <taxon>50 kb inversion clade</taxon>
        <taxon>NPAAA clade</taxon>
        <taxon>Hologalegina</taxon>
        <taxon>IRL clade</taxon>
        <taxon>Trifolieae</taxon>
        <taxon>Medicago</taxon>
    </lineage>
</organism>
<evidence type="ECO:0000256" key="10">
    <source>
        <dbReference type="ARBA" id="ARBA00023136"/>
    </source>
</evidence>
<proteinExistence type="inferred from homology"/>
<dbReference type="PANTHER" id="PTHR27009">
    <property type="entry name" value="RUST RESISTANCE KINASE LR10-RELATED"/>
    <property type="match status" value="1"/>
</dbReference>
<dbReference type="GO" id="GO:0008889">
    <property type="term" value="F:glycerophosphodiester phosphodiesterase activity"/>
    <property type="evidence" value="ECO:0007669"/>
    <property type="project" value="UniProtKB-EC"/>
</dbReference>
<evidence type="ECO:0000256" key="5">
    <source>
        <dbReference type="ARBA" id="ARBA00022729"/>
    </source>
</evidence>
<name>A0A396JHT5_MEDTR</name>
<dbReference type="PROSITE" id="PS50011">
    <property type="entry name" value="PROTEIN_KINASE_DOM"/>
    <property type="match status" value="1"/>
</dbReference>
<evidence type="ECO:0000256" key="6">
    <source>
        <dbReference type="ARBA" id="ARBA00022741"/>
    </source>
</evidence>
<evidence type="ECO:0000313" key="16">
    <source>
        <dbReference type="EMBL" id="RHN77810.1"/>
    </source>
</evidence>
<dbReference type="PROSITE" id="PS00107">
    <property type="entry name" value="PROTEIN_KINASE_ATP"/>
    <property type="match status" value="1"/>
</dbReference>
<protein>
    <submittedName>
        <fullName evidence="16">Putative glycerophosphodiester phosphodiesterase, protein kinase RLK-Pelle-LRK10L-2 family</fullName>
        <ecNumber evidence="16">3.1.4.46</ecNumber>
    </submittedName>
</protein>
<dbReference type="Pfam" id="PF00069">
    <property type="entry name" value="Pkinase"/>
    <property type="match status" value="1"/>
</dbReference>
<dbReference type="Gene3D" id="3.30.200.20">
    <property type="entry name" value="Phosphorylase Kinase, domain 1"/>
    <property type="match status" value="1"/>
</dbReference>
<dbReference type="Gene3D" id="1.10.510.10">
    <property type="entry name" value="Transferase(Phosphotransferase) domain 1"/>
    <property type="match status" value="1"/>
</dbReference>
<reference evidence="16" key="1">
    <citation type="journal article" date="2018" name="Nat. Plants">
        <title>Whole-genome landscape of Medicago truncatula symbiotic genes.</title>
        <authorList>
            <person name="Pecrix Y."/>
            <person name="Gamas P."/>
            <person name="Carrere S."/>
        </authorList>
    </citation>
    <scope>NUCLEOTIDE SEQUENCE</scope>
    <source>
        <tissue evidence="16">Leaves</tissue>
    </source>
</reference>
<evidence type="ECO:0000256" key="4">
    <source>
        <dbReference type="ARBA" id="ARBA00022692"/>
    </source>
</evidence>
<evidence type="ECO:0000256" key="3">
    <source>
        <dbReference type="ARBA" id="ARBA00022679"/>
    </source>
</evidence>
<dbReference type="InterPro" id="IPR008271">
    <property type="entry name" value="Ser/Thr_kinase_AS"/>
</dbReference>
<comment type="caution">
    <text evidence="16">The sequence shown here is derived from an EMBL/GenBank/DDBJ whole genome shotgun (WGS) entry which is preliminary data.</text>
</comment>
<dbReference type="EMBL" id="PSQE01000001">
    <property type="protein sequence ID" value="RHN77810.1"/>
    <property type="molecule type" value="Genomic_DNA"/>
</dbReference>
<dbReference type="InterPro" id="IPR045874">
    <property type="entry name" value="LRK10/LRL21-25-like"/>
</dbReference>
<evidence type="ECO:0000256" key="1">
    <source>
        <dbReference type="ARBA" id="ARBA00004479"/>
    </source>
</evidence>
<evidence type="ECO:0000259" key="15">
    <source>
        <dbReference type="PROSITE" id="PS50011"/>
    </source>
</evidence>
<dbReference type="InterPro" id="IPR017441">
    <property type="entry name" value="Protein_kinase_ATP_BS"/>
</dbReference>
<keyword evidence="9 14" id="KW-1133">Transmembrane helix</keyword>
<sequence length="422" mass="48429">MICIVGLNKFTGKNKFEEEKPNRYYLYEVGFVTGRYVVPYFTLRITLGIILFSALLIYKYRRRHVSIYENIEDFLQGNTLMPIRYSYKEIKQMTKNFKVKLGEGGYGDVYRGNLISGPFVAIKMLKIKSKTNGQDFISEVATIGRIYHSNVVRLIGFCVEGSKRALVYEYMPNGSLDKYIFNKEGVISLTNDQIYEISLGVARGISYLHQGCGMQILHFDIKPHNILLDENFVPKVSDFGLAKLYPIDKSIATLTAARGTIGYMAPELFYQNIGGISYKADMYSFGMLLIEMASRRRNLNTHAEHSSQLYFPFWIYDQLSENREREMEDVIMEEINDVLKKMFLVALWCIQLKPIDRPSMNKVVEMLEGDIENIEIPPKPLLYPHETIQENLDTNSNETESDTGSTSYVEEIASNTLLKCSA</sequence>
<dbReference type="EC" id="3.1.4.46" evidence="16"/>
<dbReference type="Gramene" id="rna1303">
    <property type="protein sequence ID" value="RHN77810.1"/>
    <property type="gene ID" value="gene1303"/>
</dbReference>
<gene>
    <name evidence="16" type="ORF">MtrunA17_Chr1g0158751</name>
</gene>
<evidence type="ECO:0000256" key="8">
    <source>
        <dbReference type="ARBA" id="ARBA00022840"/>
    </source>
</evidence>
<comment type="subcellular location">
    <subcellularLocation>
        <location evidence="1">Membrane</location>
        <topology evidence="1">Single-pass type I membrane protein</topology>
    </subcellularLocation>
</comment>
<dbReference type="FunFam" id="1.10.510.10:FF:000590">
    <property type="entry name" value="PR5-like receptor kinase"/>
    <property type="match status" value="1"/>
</dbReference>
<feature type="domain" description="Protein kinase" evidence="15">
    <location>
        <begin position="95"/>
        <end position="382"/>
    </location>
</feature>
<dbReference type="Proteomes" id="UP000265566">
    <property type="component" value="Chromosome 1"/>
</dbReference>
<dbReference type="PROSITE" id="PS00108">
    <property type="entry name" value="PROTEIN_KINASE_ST"/>
    <property type="match status" value="1"/>
</dbReference>
<keyword evidence="5" id="KW-0732">Signal</keyword>
<keyword evidence="4 14" id="KW-0812">Transmembrane</keyword>
<comment type="similarity">
    <text evidence="13">Belongs to the protein kinase superfamily.</text>
</comment>
<keyword evidence="11" id="KW-0325">Glycoprotein</keyword>
<keyword evidence="7 16" id="KW-0418">Kinase</keyword>
<keyword evidence="16" id="KW-0378">Hydrolase</keyword>
<evidence type="ECO:0000256" key="7">
    <source>
        <dbReference type="ARBA" id="ARBA00022777"/>
    </source>
</evidence>
<dbReference type="AlphaFoldDB" id="A0A396JHT5"/>
<dbReference type="GO" id="GO:0005524">
    <property type="term" value="F:ATP binding"/>
    <property type="evidence" value="ECO:0007669"/>
    <property type="project" value="UniProtKB-UniRule"/>
</dbReference>
<keyword evidence="8 12" id="KW-0067">ATP-binding</keyword>